<feature type="coiled-coil region" evidence="1">
    <location>
        <begin position="139"/>
        <end position="176"/>
    </location>
</feature>
<evidence type="ECO:0000313" key="6">
    <source>
        <dbReference type="Proteomes" id="UP001166674"/>
    </source>
</evidence>
<feature type="compositionally biased region" description="Basic and acidic residues" evidence="2">
    <location>
        <begin position="543"/>
        <end position="555"/>
    </location>
</feature>
<proteinExistence type="predicted"/>
<dbReference type="PANTHER" id="PTHR10807:SF35">
    <property type="entry name" value="MYOTUBULARIN-RELATED PROTEIN 7"/>
    <property type="match status" value="1"/>
</dbReference>
<name>A0AA41TAG1_SCICA</name>
<evidence type="ECO:0000259" key="3">
    <source>
        <dbReference type="PROSITE" id="PS50800"/>
    </source>
</evidence>
<comment type="caution">
    <text evidence="5">The sequence shown here is derived from an EMBL/GenBank/DDBJ whole genome shotgun (WGS) entry which is preliminary data.</text>
</comment>
<dbReference type="InterPro" id="IPR030564">
    <property type="entry name" value="Myotubularin"/>
</dbReference>
<dbReference type="EMBL" id="JAATJV010444300">
    <property type="protein sequence ID" value="MBZ3890956.1"/>
    <property type="molecule type" value="Genomic_DNA"/>
</dbReference>
<feature type="region of interest" description="Disordered" evidence="2">
    <location>
        <begin position="66"/>
        <end position="135"/>
    </location>
</feature>
<keyword evidence="6" id="KW-1185">Reference proteome</keyword>
<keyword evidence="1" id="KW-0175">Coiled coil</keyword>
<dbReference type="GO" id="GO:0005737">
    <property type="term" value="C:cytoplasm"/>
    <property type="evidence" value="ECO:0007669"/>
    <property type="project" value="TreeGrafter"/>
</dbReference>
<feature type="compositionally biased region" description="Polar residues" evidence="2">
    <location>
        <begin position="455"/>
        <end position="498"/>
    </location>
</feature>
<dbReference type="GO" id="GO:0046856">
    <property type="term" value="P:phosphatidylinositol dephosphorylation"/>
    <property type="evidence" value="ECO:0007669"/>
    <property type="project" value="TreeGrafter"/>
</dbReference>
<feature type="compositionally biased region" description="Pro residues" evidence="2">
    <location>
        <begin position="223"/>
        <end position="236"/>
    </location>
</feature>
<reference evidence="5" key="1">
    <citation type="submission" date="2020-03" db="EMBL/GenBank/DDBJ databases">
        <title>Studies in the Genomics of Life Span.</title>
        <authorList>
            <person name="Glass D."/>
        </authorList>
    </citation>
    <scope>NUCLEOTIDE SEQUENCE</scope>
    <source>
        <strain evidence="5">SUZIE</strain>
        <tissue evidence="5">Muscle</tissue>
    </source>
</reference>
<feature type="region of interest" description="Disordered" evidence="2">
    <location>
        <begin position="455"/>
        <end position="562"/>
    </location>
</feature>
<dbReference type="GO" id="GO:0004438">
    <property type="term" value="F:phosphatidylinositol-3-phosphate phosphatase activity"/>
    <property type="evidence" value="ECO:0007669"/>
    <property type="project" value="TreeGrafter"/>
</dbReference>
<dbReference type="PANTHER" id="PTHR10807">
    <property type="entry name" value="MYOTUBULARIN-RELATED"/>
    <property type="match status" value="1"/>
</dbReference>
<dbReference type="PROSITE" id="PS51339">
    <property type="entry name" value="PPASE_MYOTUBULARIN"/>
    <property type="match status" value="1"/>
</dbReference>
<protein>
    <submittedName>
        <fullName evidence="5">Splicing factor 3B subunit 2</fullName>
    </submittedName>
</protein>
<accession>A0AA41TAG1</accession>
<dbReference type="Pfam" id="PF02037">
    <property type="entry name" value="SAP"/>
    <property type="match status" value="1"/>
</dbReference>
<organism evidence="5 6">
    <name type="scientific">Sciurus carolinensis</name>
    <name type="common">Eastern gray squirrel</name>
    <dbReference type="NCBI Taxonomy" id="30640"/>
    <lineage>
        <taxon>Eukaryota</taxon>
        <taxon>Metazoa</taxon>
        <taxon>Chordata</taxon>
        <taxon>Craniata</taxon>
        <taxon>Vertebrata</taxon>
        <taxon>Euteleostomi</taxon>
        <taxon>Mammalia</taxon>
        <taxon>Eutheria</taxon>
        <taxon>Euarchontoglires</taxon>
        <taxon>Glires</taxon>
        <taxon>Rodentia</taxon>
        <taxon>Sciuromorpha</taxon>
        <taxon>Sciuridae</taxon>
        <taxon>Sciurinae</taxon>
        <taxon>Sciurini</taxon>
        <taxon>Sciurus</taxon>
    </lineage>
</organism>
<dbReference type="Proteomes" id="UP001166674">
    <property type="component" value="Unassembled WGS sequence"/>
</dbReference>
<feature type="region of interest" description="Disordered" evidence="2">
    <location>
        <begin position="1"/>
        <end position="23"/>
    </location>
</feature>
<dbReference type="InterPro" id="IPR010569">
    <property type="entry name" value="Myotubularin-like_Pase_dom"/>
</dbReference>
<feature type="domain" description="SAP" evidence="3">
    <location>
        <begin position="23"/>
        <end position="57"/>
    </location>
</feature>
<feature type="compositionally biased region" description="Basic residues" evidence="2">
    <location>
        <begin position="304"/>
        <end position="320"/>
    </location>
</feature>
<sequence length="562" mass="61680">MAAEHPEPPKGELQLPPPPPGHYGAWAAQELQAKLAEIGAPIQGSREELVERLQTYTRQTGIVLNRPVLRGEDGDKAAPPPMSAQLSGIPMPPPPMGLPPLQPPPPPPPPPPGLGLGFPMAHPPNLGPPPPLRVGEPVALSEEERLKLAQQQAALLMQQEERAKQAAVLLEQERQQEIAKMGTPVPRPPQDMGQIGVRTPLGPRVAAPVGPVGPTPTVLPMGAPVPRPRGPPPPPGDENREMDDPSVGPKIPQALEKILQLKESRQEEMNSQQEEEEMETDTRSSLGQSASETEEDTVSISKKEKNRKRRNRKKKKKPQRVRAASSESSGDREKDSTRSRGSDSPAADVEIEIQERTYSLWAHLWKNRADYLNPLFRADHSQNQGCLHLPVAPCNSMYKFWSGMYNRFEKGMQPRQSVTDYLMAVKEESQQLEEELEALEERLEKIQKVQLNHITVKSNKQSEPSKHSGFSTSENSTANTPQDYSGNMKSFPSRSPSQGDEDSALILTQDNLKSSDPDLSVNSDQESGVEDLSCRSPSGGERAPSEDSGKDRDSDEAVFLTA</sequence>
<feature type="region of interest" description="Disordered" evidence="2">
    <location>
        <begin position="180"/>
        <end position="349"/>
    </location>
</feature>
<evidence type="ECO:0000256" key="2">
    <source>
        <dbReference type="SAM" id="MobiDB-lite"/>
    </source>
</evidence>
<gene>
    <name evidence="5" type="ORF">SUZIE_210550</name>
</gene>
<dbReference type="GO" id="GO:0106018">
    <property type="term" value="F:phosphatidylinositol-3,5-bisphosphate phosphatase activity"/>
    <property type="evidence" value="ECO:0007669"/>
    <property type="project" value="TreeGrafter"/>
</dbReference>
<evidence type="ECO:0000256" key="1">
    <source>
        <dbReference type="SAM" id="Coils"/>
    </source>
</evidence>
<dbReference type="InterPro" id="IPR003034">
    <property type="entry name" value="SAP_dom"/>
</dbReference>
<feature type="compositionally biased region" description="Basic and acidic residues" evidence="2">
    <location>
        <begin position="329"/>
        <end position="341"/>
    </location>
</feature>
<feature type="compositionally biased region" description="Low complexity" evidence="2">
    <location>
        <begin position="200"/>
        <end position="220"/>
    </location>
</feature>
<feature type="compositionally biased region" description="Pro residues" evidence="2">
    <location>
        <begin position="121"/>
        <end position="132"/>
    </location>
</feature>
<dbReference type="SMART" id="SM00513">
    <property type="entry name" value="SAP"/>
    <property type="match status" value="1"/>
</dbReference>
<feature type="compositionally biased region" description="Pro residues" evidence="2">
    <location>
        <begin position="90"/>
        <end position="113"/>
    </location>
</feature>
<dbReference type="AlphaFoldDB" id="A0AA41TAG1"/>
<feature type="domain" description="Myotubularin phosphatase" evidence="4">
    <location>
        <begin position="343"/>
        <end position="405"/>
    </location>
</feature>
<feature type="coiled-coil region" evidence="1">
    <location>
        <begin position="415"/>
        <end position="452"/>
    </location>
</feature>
<feature type="compositionally biased region" description="Basic and acidic residues" evidence="2">
    <location>
        <begin position="1"/>
        <end position="10"/>
    </location>
</feature>
<evidence type="ECO:0000259" key="4">
    <source>
        <dbReference type="PROSITE" id="PS51339"/>
    </source>
</evidence>
<evidence type="ECO:0000313" key="5">
    <source>
        <dbReference type="EMBL" id="MBZ3890956.1"/>
    </source>
</evidence>
<feature type="compositionally biased region" description="Basic and acidic residues" evidence="2">
    <location>
        <begin position="259"/>
        <end position="268"/>
    </location>
</feature>
<dbReference type="PROSITE" id="PS50800">
    <property type="entry name" value="SAP"/>
    <property type="match status" value="1"/>
</dbReference>